<dbReference type="HAMAP" id="MF_02007">
    <property type="entry name" value="Tyr_tRNA_synth_type2"/>
    <property type="match status" value="1"/>
</dbReference>
<dbReference type="InterPro" id="IPR002307">
    <property type="entry name" value="Tyr-tRNA-ligase"/>
</dbReference>
<feature type="short sequence motif" description="'HIGH' region" evidence="10">
    <location>
        <begin position="43"/>
        <end position="52"/>
    </location>
</feature>
<dbReference type="FunFam" id="3.40.50.620:FF:000061">
    <property type="entry name" value="Tyrosine--tRNA ligase"/>
    <property type="match status" value="1"/>
</dbReference>
<dbReference type="InterPro" id="IPR024108">
    <property type="entry name" value="Tyr-tRNA-ligase_bac_2"/>
</dbReference>
<comment type="catalytic activity">
    <reaction evidence="9 10">
        <text>tRNA(Tyr) + L-tyrosine + ATP = L-tyrosyl-tRNA(Tyr) + AMP + diphosphate + H(+)</text>
        <dbReference type="Rhea" id="RHEA:10220"/>
        <dbReference type="Rhea" id="RHEA-COMP:9706"/>
        <dbReference type="Rhea" id="RHEA-COMP:9707"/>
        <dbReference type="ChEBI" id="CHEBI:15378"/>
        <dbReference type="ChEBI" id="CHEBI:30616"/>
        <dbReference type="ChEBI" id="CHEBI:33019"/>
        <dbReference type="ChEBI" id="CHEBI:58315"/>
        <dbReference type="ChEBI" id="CHEBI:78442"/>
        <dbReference type="ChEBI" id="CHEBI:78536"/>
        <dbReference type="ChEBI" id="CHEBI:456215"/>
        <dbReference type="EC" id="6.1.1.1"/>
    </reaction>
</comment>
<dbReference type="GO" id="GO:0003723">
    <property type="term" value="F:RNA binding"/>
    <property type="evidence" value="ECO:0007669"/>
    <property type="project" value="UniProtKB-KW"/>
</dbReference>
<keyword evidence="14" id="KW-1185">Reference proteome</keyword>
<comment type="caution">
    <text evidence="13">The sequence shown here is derived from an EMBL/GenBank/DDBJ whole genome shotgun (WGS) entry which is preliminary data.</text>
</comment>
<dbReference type="Gene3D" id="3.40.50.620">
    <property type="entry name" value="HUPs"/>
    <property type="match status" value="1"/>
</dbReference>
<dbReference type="GO" id="GO:0004831">
    <property type="term" value="F:tyrosine-tRNA ligase activity"/>
    <property type="evidence" value="ECO:0007669"/>
    <property type="project" value="UniProtKB-UniRule"/>
</dbReference>
<dbReference type="InterPro" id="IPR036986">
    <property type="entry name" value="S4_RNA-bd_sf"/>
</dbReference>
<evidence type="ECO:0000313" key="13">
    <source>
        <dbReference type="EMBL" id="RUO51499.1"/>
    </source>
</evidence>
<dbReference type="InterPro" id="IPR054608">
    <property type="entry name" value="SYY-like_C"/>
</dbReference>
<evidence type="ECO:0000256" key="2">
    <source>
        <dbReference type="ARBA" id="ARBA00022490"/>
    </source>
</evidence>
<dbReference type="InterPro" id="IPR001412">
    <property type="entry name" value="aa-tRNA-synth_I_CS"/>
</dbReference>
<comment type="function">
    <text evidence="10">Catalyzes the attachment of tyrosine to tRNA(Tyr) in a two-step reaction: tyrosine is first activated by ATP to form Tyr-AMP and then transferred to the acceptor end of tRNA(Tyr).</text>
</comment>
<feature type="short sequence motif" description="'KMSKS' region" evidence="10">
    <location>
        <begin position="227"/>
        <end position="231"/>
    </location>
</feature>
<dbReference type="InterPro" id="IPR002305">
    <property type="entry name" value="aa-tRNA-synth_Ic"/>
</dbReference>
<dbReference type="GO" id="GO:0006437">
    <property type="term" value="P:tyrosyl-tRNA aminoacylation"/>
    <property type="evidence" value="ECO:0007669"/>
    <property type="project" value="UniProtKB-UniRule"/>
</dbReference>
<dbReference type="GO" id="GO:0005524">
    <property type="term" value="F:ATP binding"/>
    <property type="evidence" value="ECO:0007669"/>
    <property type="project" value="UniProtKB-UniRule"/>
</dbReference>
<evidence type="ECO:0000256" key="3">
    <source>
        <dbReference type="ARBA" id="ARBA00022598"/>
    </source>
</evidence>
<comment type="subcellular location">
    <subcellularLocation>
        <location evidence="10">Cytoplasm</location>
    </subcellularLocation>
</comment>
<keyword evidence="5 10" id="KW-0067">ATP-binding</keyword>
<evidence type="ECO:0000256" key="10">
    <source>
        <dbReference type="HAMAP-Rule" id="MF_02007"/>
    </source>
</evidence>
<evidence type="ECO:0000256" key="1">
    <source>
        <dbReference type="ARBA" id="ARBA00011738"/>
    </source>
</evidence>
<dbReference type="NCBIfam" id="TIGR00234">
    <property type="entry name" value="tyrS"/>
    <property type="match status" value="1"/>
</dbReference>
<dbReference type="Gene3D" id="3.10.290.10">
    <property type="entry name" value="RNA-binding S4 domain"/>
    <property type="match status" value="1"/>
</dbReference>
<evidence type="ECO:0000256" key="7">
    <source>
        <dbReference type="ARBA" id="ARBA00022917"/>
    </source>
</evidence>
<dbReference type="GO" id="GO:0005829">
    <property type="term" value="C:cytosol"/>
    <property type="evidence" value="ECO:0007669"/>
    <property type="project" value="TreeGrafter"/>
</dbReference>
<keyword evidence="2 10" id="KW-0963">Cytoplasm</keyword>
<evidence type="ECO:0000256" key="6">
    <source>
        <dbReference type="ARBA" id="ARBA00022884"/>
    </source>
</evidence>
<keyword evidence="3 10" id="KW-0436">Ligase</keyword>
<sequence>MTKSAADAFAEIARGTEEILLADELKDKLAKGKPLVIKAGFDPTAPDLHLGHTVLINKMRAFQDLGHDIVFLIGDFTGMIGDPTGKNVTRKPLSRDDVIANAQTYKEQVFKILDPSKTQIRFNSEWMNELGSDGMIKLAARQTVARMLERDDFKKRYASGQPIAIHEFLYPLVQGWDSVALRADVELGGTDQRFNLLMGRELQKDEGQIPQTVIMVPLLEGLDGVQKMSKSLGNYVGITEPANDMFGKLMSVSDELMWRYFELLSFRPLEELAEFKQAVRDGANPRDFKVLLAKEIIARFHDEAAADAAEQDFVQRFSKNAIPDDMPEVTVAAPEGEIGICYLLKEANLVNSTSDAMRMIKQNAVKIDGEKVTDTKQMIATGTSAVYQVGKRKFARVSVA</sequence>
<keyword evidence="4 10" id="KW-0547">Nucleotide-binding</keyword>
<dbReference type="InterPro" id="IPR014729">
    <property type="entry name" value="Rossmann-like_a/b/a_fold"/>
</dbReference>
<dbReference type="CDD" id="cd00165">
    <property type="entry name" value="S4"/>
    <property type="match status" value="1"/>
</dbReference>
<dbReference type="Pfam" id="PF22421">
    <property type="entry name" value="SYY_C-terminal"/>
    <property type="match status" value="1"/>
</dbReference>
<dbReference type="Gene3D" id="1.10.240.10">
    <property type="entry name" value="Tyrosyl-Transfer RNA Synthetase"/>
    <property type="match status" value="1"/>
</dbReference>
<organism evidence="13 14">
    <name type="scientific">Pseudidiomarina halophila</name>
    <dbReference type="NCBI Taxonomy" id="1449799"/>
    <lineage>
        <taxon>Bacteria</taxon>
        <taxon>Pseudomonadati</taxon>
        <taxon>Pseudomonadota</taxon>
        <taxon>Gammaproteobacteria</taxon>
        <taxon>Alteromonadales</taxon>
        <taxon>Idiomarinaceae</taxon>
        <taxon>Pseudidiomarina</taxon>
    </lineage>
</organism>
<evidence type="ECO:0000256" key="11">
    <source>
        <dbReference type="PROSITE-ProRule" id="PRU00182"/>
    </source>
</evidence>
<dbReference type="EMBL" id="PIPW01000004">
    <property type="protein sequence ID" value="RUO51499.1"/>
    <property type="molecule type" value="Genomic_DNA"/>
</dbReference>
<proteinExistence type="inferred from homology"/>
<evidence type="ECO:0000256" key="8">
    <source>
        <dbReference type="ARBA" id="ARBA00023146"/>
    </source>
</evidence>
<dbReference type="PROSITE" id="PS00178">
    <property type="entry name" value="AA_TRNA_LIGASE_I"/>
    <property type="match status" value="1"/>
</dbReference>
<dbReference type="PANTHER" id="PTHR11766:SF1">
    <property type="entry name" value="TYROSINE--TRNA LIGASE"/>
    <property type="match status" value="1"/>
</dbReference>
<keyword evidence="7 10" id="KW-0648">Protein biosynthesis</keyword>
<dbReference type="Pfam" id="PF00579">
    <property type="entry name" value="tRNA-synt_1b"/>
    <property type="match status" value="1"/>
</dbReference>
<comment type="similarity">
    <text evidence="10">Belongs to the class-I aminoacyl-tRNA synthetase family. TyrS type 2 subfamily.</text>
</comment>
<evidence type="ECO:0000259" key="12">
    <source>
        <dbReference type="Pfam" id="PF22421"/>
    </source>
</evidence>
<keyword evidence="6 11" id="KW-0694">RNA-binding</keyword>
<evidence type="ECO:0000313" key="14">
    <source>
        <dbReference type="Proteomes" id="UP000287198"/>
    </source>
</evidence>
<dbReference type="FunFam" id="1.10.240.10:FF:000006">
    <property type="entry name" value="Tyrosine--tRNA ligase"/>
    <property type="match status" value="1"/>
</dbReference>
<dbReference type="CDD" id="cd00805">
    <property type="entry name" value="TyrRS_core"/>
    <property type="match status" value="1"/>
</dbReference>
<dbReference type="RefSeq" id="WP_126764309.1">
    <property type="nucleotide sequence ID" value="NZ_JBHLTZ010000014.1"/>
</dbReference>
<keyword evidence="8 10" id="KW-0030">Aminoacyl-tRNA synthetase</keyword>
<dbReference type="FunFam" id="3.10.290.10:FF:000022">
    <property type="entry name" value="Tyrosine--tRNA ligase"/>
    <property type="match status" value="1"/>
</dbReference>
<feature type="domain" description="Tyrosine--tRNA ligase SYY-like C-terminal" evidence="12">
    <location>
        <begin position="324"/>
        <end position="381"/>
    </location>
</feature>
<evidence type="ECO:0000256" key="5">
    <source>
        <dbReference type="ARBA" id="ARBA00022840"/>
    </source>
</evidence>
<dbReference type="SUPFAM" id="SSF52374">
    <property type="entry name" value="Nucleotidylyl transferase"/>
    <property type="match status" value="1"/>
</dbReference>
<evidence type="ECO:0000256" key="9">
    <source>
        <dbReference type="ARBA" id="ARBA00048248"/>
    </source>
</evidence>
<dbReference type="InterPro" id="IPR024088">
    <property type="entry name" value="Tyr-tRNA-ligase_bac-type"/>
</dbReference>
<feature type="binding site" evidence="10">
    <location>
        <position position="230"/>
    </location>
    <ligand>
        <name>ATP</name>
        <dbReference type="ChEBI" id="CHEBI:30616"/>
    </ligand>
</feature>
<gene>
    <name evidence="10" type="primary">tyrS</name>
    <name evidence="13" type="ORF">CWI69_10960</name>
</gene>
<dbReference type="OrthoDB" id="9804243at2"/>
<dbReference type="Proteomes" id="UP000287198">
    <property type="component" value="Unassembled WGS sequence"/>
</dbReference>
<accession>A0A432XRY6</accession>
<dbReference type="SUPFAM" id="SSF55174">
    <property type="entry name" value="Alpha-L RNA-binding motif"/>
    <property type="match status" value="1"/>
</dbReference>
<comment type="subunit">
    <text evidence="1 10">Homodimer.</text>
</comment>
<name>A0A432XRY6_9GAMM</name>
<protein>
    <recommendedName>
        <fullName evidence="10">Tyrosine--tRNA ligase</fullName>
        <ecNumber evidence="10">6.1.1.1</ecNumber>
    </recommendedName>
    <alternativeName>
        <fullName evidence="10">Tyrosyl-tRNA synthetase</fullName>
        <shortName evidence="10">TyrRS</shortName>
    </alternativeName>
</protein>
<dbReference type="PROSITE" id="PS50889">
    <property type="entry name" value="S4"/>
    <property type="match status" value="1"/>
</dbReference>
<dbReference type="PANTHER" id="PTHR11766">
    <property type="entry name" value="TYROSYL-TRNA SYNTHETASE"/>
    <property type="match status" value="1"/>
</dbReference>
<dbReference type="PRINTS" id="PR01040">
    <property type="entry name" value="TRNASYNTHTYR"/>
</dbReference>
<evidence type="ECO:0000256" key="4">
    <source>
        <dbReference type="ARBA" id="ARBA00022741"/>
    </source>
</evidence>
<reference evidence="14" key="1">
    <citation type="journal article" date="2018" name="Front. Microbiol.">
        <title>Genome-Based Analysis Reveals the Taxonomy and Diversity of the Family Idiomarinaceae.</title>
        <authorList>
            <person name="Liu Y."/>
            <person name="Lai Q."/>
            <person name="Shao Z."/>
        </authorList>
    </citation>
    <scope>NUCLEOTIDE SEQUENCE [LARGE SCALE GENOMIC DNA]</scope>
    <source>
        <strain evidence="14">BH195</strain>
    </source>
</reference>
<dbReference type="AlphaFoldDB" id="A0A432XRY6"/>
<dbReference type="EC" id="6.1.1.1" evidence="10"/>